<evidence type="ECO:0000256" key="4">
    <source>
        <dbReference type="ARBA" id="ARBA00022737"/>
    </source>
</evidence>
<dbReference type="PANTHER" id="PTHR45622">
    <property type="entry name" value="UBIQUITIN-PROTEIN LIGASE E3A-RELATED"/>
    <property type="match status" value="1"/>
</dbReference>
<name>A0A1S0UNR9_LOALO</name>
<dbReference type="Gene3D" id="3.90.1750.10">
    <property type="entry name" value="Hect, E3 ligase catalytic domains"/>
    <property type="match status" value="1"/>
</dbReference>
<feature type="repeat" description="RCC1" evidence="7">
    <location>
        <begin position="4"/>
        <end position="65"/>
    </location>
</feature>
<comment type="subcellular location">
    <subcellularLocation>
        <location evidence="1">Cytoplasm</location>
    </subcellularLocation>
</comment>
<dbReference type="KEGG" id="loa:LOAG_16556"/>
<dbReference type="SMART" id="SM00119">
    <property type="entry name" value="HECTc"/>
    <property type="match status" value="1"/>
</dbReference>
<dbReference type="EMBL" id="JH712072">
    <property type="protein sequence ID" value="EJD76547.1"/>
    <property type="molecule type" value="Genomic_DNA"/>
</dbReference>
<dbReference type="InterPro" id="IPR051709">
    <property type="entry name" value="Ub-ligase/GTPase-reg"/>
</dbReference>
<feature type="repeat" description="RCC1" evidence="7">
    <location>
        <begin position="119"/>
        <end position="169"/>
    </location>
</feature>
<feature type="domain" description="HECT" evidence="8">
    <location>
        <begin position="689"/>
        <end position="1043"/>
    </location>
</feature>
<dbReference type="Pfam" id="PF00632">
    <property type="entry name" value="HECT"/>
    <property type="match status" value="1"/>
</dbReference>
<keyword evidence="5 6" id="KW-0833">Ubl conjugation pathway</keyword>
<dbReference type="PRINTS" id="PR00633">
    <property type="entry name" value="RCCNDNSATION"/>
</dbReference>
<dbReference type="PROSITE" id="PS50237">
    <property type="entry name" value="HECT"/>
    <property type="match status" value="1"/>
</dbReference>
<dbReference type="PROSITE" id="PS50012">
    <property type="entry name" value="RCC1_3"/>
    <property type="match status" value="7"/>
</dbReference>
<dbReference type="Gene3D" id="3.30.2410.10">
    <property type="entry name" value="Hect, E3 ligase catalytic domain"/>
    <property type="match status" value="1"/>
</dbReference>
<dbReference type="CDD" id="cd00078">
    <property type="entry name" value="HECTc"/>
    <property type="match status" value="1"/>
</dbReference>
<evidence type="ECO:0000313" key="9">
    <source>
        <dbReference type="EMBL" id="EJD76547.1"/>
    </source>
</evidence>
<dbReference type="GeneID" id="9946965"/>
<dbReference type="InterPro" id="IPR009091">
    <property type="entry name" value="RCC1/BLIP-II"/>
</dbReference>
<evidence type="ECO:0000259" key="8">
    <source>
        <dbReference type="PROSITE" id="PS50237"/>
    </source>
</evidence>
<dbReference type="FunFam" id="3.30.2160.10:FF:000004">
    <property type="entry name" value="probable E3 ubiquitin-protein ligase HERC4 isoform X1"/>
    <property type="match status" value="1"/>
</dbReference>
<dbReference type="InterPro" id="IPR035983">
    <property type="entry name" value="Hect_E3_ubiquitin_ligase"/>
</dbReference>
<dbReference type="SUPFAM" id="SSF56204">
    <property type="entry name" value="Hect, E3 ligase catalytic domain"/>
    <property type="match status" value="1"/>
</dbReference>
<dbReference type="OMA" id="FKSQACW"/>
<dbReference type="FunFam" id="3.30.2410.10:FF:000003">
    <property type="entry name" value="probable E3 ubiquitin-protein ligase HERC4 isoform X1"/>
    <property type="match status" value="1"/>
</dbReference>
<evidence type="ECO:0000256" key="5">
    <source>
        <dbReference type="ARBA" id="ARBA00022786"/>
    </source>
</evidence>
<dbReference type="SUPFAM" id="SSF50985">
    <property type="entry name" value="RCC1/BLIP-II"/>
    <property type="match status" value="1"/>
</dbReference>
<dbReference type="InterPro" id="IPR000408">
    <property type="entry name" value="Reg_chr_condens"/>
</dbReference>
<evidence type="ECO:0000256" key="6">
    <source>
        <dbReference type="PROSITE-ProRule" id="PRU00104"/>
    </source>
</evidence>
<keyword evidence="2" id="KW-0963">Cytoplasm</keyword>
<reference evidence="9" key="1">
    <citation type="submission" date="2012-04" db="EMBL/GenBank/DDBJ databases">
        <title>The Genome Sequence of Loa loa.</title>
        <authorList>
            <consortium name="The Broad Institute Genome Sequencing Platform"/>
            <consortium name="Broad Institute Genome Sequencing Center for Infectious Disease"/>
            <person name="Nutman T.B."/>
            <person name="Fink D.L."/>
            <person name="Russ C."/>
            <person name="Young S."/>
            <person name="Zeng Q."/>
            <person name="Gargeya S."/>
            <person name="Alvarado L."/>
            <person name="Berlin A."/>
            <person name="Chapman S.B."/>
            <person name="Chen Z."/>
            <person name="Freedman E."/>
            <person name="Gellesch M."/>
            <person name="Goldberg J."/>
            <person name="Griggs A."/>
            <person name="Gujja S."/>
            <person name="Heilman E.R."/>
            <person name="Heiman D."/>
            <person name="Howarth C."/>
            <person name="Mehta T."/>
            <person name="Neiman D."/>
            <person name="Pearson M."/>
            <person name="Roberts A."/>
            <person name="Saif S."/>
            <person name="Shea T."/>
            <person name="Shenoy N."/>
            <person name="Sisk P."/>
            <person name="Stolte C."/>
            <person name="Sykes S."/>
            <person name="White J."/>
            <person name="Yandava C."/>
            <person name="Haas B."/>
            <person name="Henn M.R."/>
            <person name="Nusbaum C."/>
            <person name="Birren B."/>
        </authorList>
    </citation>
    <scope>NUCLEOTIDE SEQUENCE [LARGE SCALE GENOMIC DNA]</scope>
</reference>
<protein>
    <submittedName>
        <fullName evidence="9">Hect domain and RLD 4</fullName>
    </submittedName>
</protein>
<feature type="repeat" description="RCC1" evidence="7">
    <location>
        <begin position="215"/>
        <end position="264"/>
    </location>
</feature>
<dbReference type="GO" id="GO:0005737">
    <property type="term" value="C:cytoplasm"/>
    <property type="evidence" value="ECO:0007669"/>
    <property type="project" value="UniProtKB-SubCell"/>
</dbReference>
<evidence type="ECO:0000256" key="1">
    <source>
        <dbReference type="ARBA" id="ARBA00004496"/>
    </source>
</evidence>
<dbReference type="InterPro" id="IPR000569">
    <property type="entry name" value="HECT_dom"/>
</dbReference>
<evidence type="ECO:0000256" key="3">
    <source>
        <dbReference type="ARBA" id="ARBA00022679"/>
    </source>
</evidence>
<dbReference type="FunCoup" id="A0A1S0UNR9">
    <property type="interactions" value="1848"/>
</dbReference>
<organism evidence="9">
    <name type="scientific">Loa loa</name>
    <name type="common">Eye worm</name>
    <name type="synonym">Filaria loa</name>
    <dbReference type="NCBI Taxonomy" id="7209"/>
    <lineage>
        <taxon>Eukaryota</taxon>
        <taxon>Metazoa</taxon>
        <taxon>Ecdysozoa</taxon>
        <taxon>Nematoda</taxon>
        <taxon>Chromadorea</taxon>
        <taxon>Rhabditida</taxon>
        <taxon>Spirurina</taxon>
        <taxon>Spiruromorpha</taxon>
        <taxon>Filarioidea</taxon>
        <taxon>Onchocercidae</taxon>
        <taxon>Loa</taxon>
    </lineage>
</organism>
<gene>
    <name evidence="9" type="ORF">LOAG_16556</name>
</gene>
<dbReference type="InterPro" id="IPR058923">
    <property type="entry name" value="RCC1-like_dom"/>
</dbReference>
<dbReference type="PANTHER" id="PTHR45622:SF76">
    <property type="entry name" value="HECT AND RLD DOMAIN CONTAINING E3 UBIQUITIN LIGASE 4, ISOFORM C"/>
    <property type="match status" value="1"/>
</dbReference>
<dbReference type="AlphaFoldDB" id="A0A1S0UNR9"/>
<feature type="repeat" description="RCC1" evidence="7">
    <location>
        <begin position="170"/>
        <end position="214"/>
    </location>
</feature>
<feature type="repeat" description="RCC1" evidence="7">
    <location>
        <begin position="317"/>
        <end position="366"/>
    </location>
</feature>
<feature type="repeat" description="RCC1" evidence="7">
    <location>
        <begin position="265"/>
        <end position="317"/>
    </location>
</feature>
<dbReference type="CTD" id="9946965"/>
<feature type="repeat" description="RCC1" evidence="7">
    <location>
        <begin position="66"/>
        <end position="118"/>
    </location>
</feature>
<dbReference type="Pfam" id="PF25390">
    <property type="entry name" value="WD40_RLD"/>
    <property type="match status" value="1"/>
</dbReference>
<dbReference type="Gene3D" id="2.130.10.30">
    <property type="entry name" value="Regulator of chromosome condensation 1/beta-lactamase-inhibitor protein II"/>
    <property type="match status" value="2"/>
</dbReference>
<accession>A0A1S0UNR9</accession>
<feature type="active site" description="Glycyl thioester intermediate" evidence="6">
    <location>
        <position position="1011"/>
    </location>
</feature>
<keyword evidence="3" id="KW-0808">Transferase</keyword>
<proteinExistence type="predicted"/>
<keyword evidence="4" id="KW-0677">Repeat</keyword>
<evidence type="ECO:0000256" key="7">
    <source>
        <dbReference type="PROSITE-ProRule" id="PRU00235"/>
    </source>
</evidence>
<sequence>MVRRQLYVFGCASDGQLAFRPNSAGNDAQMMLFPHLVYGAPTGQHGVTVKAVASGEKHTLFLANDGKVWSCGSNYNGELGRGGVKEGSYTIYPVHISNAVRIIQISAGRSHSMAVSDDGRLFAWGSNSHGQLAMSGDILISDTPKRVPSLPETVQVACGASHTVSLNGGGRVFIWGQQSDGRIRHSPAEVELFVSVPIIQISAGNLFTMALTASGTLFAWGRNEEGQLGNFTNRDVINPREVPNINSVVVVECGDSHSIALTHEGRVFSCGSDSFGQLGCGQPSRSQNCMRGITEMLGSHVTRIACGRCHTIVVANGKMHTFGLNSNGQLGHGNTRNQITPRMIDSVENVASVFAGWDQSFCLQIRTKHAYEVLSGPSSSLQKPKYLSLQRVRDLFAVGDKLTIIGELESVFSSLSSINASFLYENEKRYRCSASNSCLDLDHVVQASSIISENTDADQYAEIILTSLDAAGMWELSWEKISSLESLRVYLILPSLYLFSSPSYTSVKALHLPFVRSIQLLREADRKVLEKWWSLFERRHFNRLVSALVKALEQLVEHEPNNTSDVIPFCSILSRLNAINRSQKLIAYDKFYLQNLQKKVDMASDLARWGFGDQQDLFYWSNYPFLLNAELKTYLLQLEAQIQMQISMSTSGIMILPFNISLQPHPFFELSVHRDNIVDDAMIALLSSKEMDLKKPLKVHFIGEEADDAGGVKKEFFMLLFQELLQAKYGMFTENEESHLIWFSGVETDPLSFKLVGMLCALAIYNSVLVDFPFPLALYKKILDFPLELEDLSELSPAEGRSLRSLLDYEEDDVEEVFCLTFMISISLLGDSKDIELKTNGAEIPVNQGNKHEFVQLYIKKRLEEGCEGEIDRQMRSFAEGFGSVMHSKIMNFFQPQELMEMVVGNENYDWNLFRRVPNHVAKAGMEFAYHSAAYNENRWFQNAEYKGVYHARHEAVLCFWEVFFELNIAQRKKFLQFLMGSTRIPIQGMSAVRMRIQPCDKKALPVAHTCFNLLDLPNITDREEMRRRLLICLEHSHGFNLV</sequence>
<dbReference type="OrthoDB" id="16281at2759"/>
<dbReference type="InParanoid" id="A0A1S0UNR9"/>
<evidence type="ECO:0000256" key="2">
    <source>
        <dbReference type="ARBA" id="ARBA00022490"/>
    </source>
</evidence>
<dbReference type="RefSeq" id="XP_020307335.1">
    <property type="nucleotide sequence ID" value="XM_020449207.1"/>
</dbReference>
<dbReference type="GO" id="GO:0004842">
    <property type="term" value="F:ubiquitin-protein transferase activity"/>
    <property type="evidence" value="ECO:0007669"/>
    <property type="project" value="InterPro"/>
</dbReference>
<dbReference type="Gene3D" id="3.30.2160.10">
    <property type="entry name" value="Hect, E3 ligase catalytic domain"/>
    <property type="match status" value="1"/>
</dbReference>
<dbReference type="PROSITE" id="PS00626">
    <property type="entry name" value="RCC1_2"/>
    <property type="match status" value="2"/>
</dbReference>